<organism evidence="4">
    <name type="scientific">Variovorax paradoxus</name>
    <dbReference type="NCBI Taxonomy" id="34073"/>
    <lineage>
        <taxon>Bacteria</taxon>
        <taxon>Pseudomonadati</taxon>
        <taxon>Pseudomonadota</taxon>
        <taxon>Betaproteobacteria</taxon>
        <taxon>Burkholderiales</taxon>
        <taxon>Comamonadaceae</taxon>
        <taxon>Variovorax</taxon>
    </lineage>
</organism>
<evidence type="ECO:0000313" key="4">
    <source>
        <dbReference type="EMBL" id="CAA2110103.1"/>
    </source>
</evidence>
<sequence length="523" mass="56243">MSGTTTHTEGAPPRIVTVLVAAMGGEGGGVLADWLISAASACGFPVQSTSVPGVAQRTGATNYYIEIYPVPAARLGSVRPVFSLTPNPGDVDIVAASELVEAGRMLQGGFVHPQRTTLVASTHREYAVVEKSAMGDGRYDGQRVIDAATTLAQRSFLFDMRALAWRNGTVINTVMFGAMAGSGAIPFSRETCEQAIRASGKAVEASLKGFAAGFDHVTGVAVAAPAGGAGARPAVPDHARIAALPEPLRALAGHGLQQVSDYQDARYGELYMQRVESVLALEQPFGGDLPVTRETARYLALWMSYEDVIRVADLKTREERLQRVRDEVGARSGEPLRLTEYLKPGLDEVCSLLPPGASAWLRKRLAHKAHRLNVGLHMRTDTVWGFAMLCALRSLRVIRRSSARYAAEQEMIKRWLDTVRRALAMSPRLAYEIALCGNLVKGYGETSERGHRNLGAVLDDMQAALATPVRDADALEQAAARVRAAREAALADPEGRTLARALGLPAPAPRVHPIHIVRRKPAR</sequence>
<gene>
    <name evidence="4" type="ORF">VVAX_06372</name>
</gene>
<feature type="domain" description="DUF6537" evidence="3">
    <location>
        <begin position="249"/>
        <end position="457"/>
    </location>
</feature>
<dbReference type="EMBL" id="LR743508">
    <property type="protein sequence ID" value="CAA2110103.1"/>
    <property type="molecule type" value="Genomic_DNA"/>
</dbReference>
<feature type="domain" description="Pyruvate/ketoisovalerate oxidoreductase catalytic" evidence="2">
    <location>
        <begin position="24"/>
        <end position="215"/>
    </location>
</feature>
<dbReference type="RefSeq" id="WP_339094384.1">
    <property type="nucleotide sequence ID" value="NZ_LR743508.1"/>
</dbReference>
<name>A0A679JV03_VARPD</name>
<dbReference type="InterPro" id="IPR052198">
    <property type="entry name" value="IorB_Oxidoreductase"/>
</dbReference>
<dbReference type="Pfam" id="PF20169">
    <property type="entry name" value="DUF6537"/>
    <property type="match status" value="1"/>
</dbReference>
<dbReference type="NCBIfam" id="NF006179">
    <property type="entry name" value="PRK08312.1"/>
    <property type="match status" value="1"/>
</dbReference>
<dbReference type="SUPFAM" id="SSF53323">
    <property type="entry name" value="Pyruvate-ferredoxin oxidoreductase, PFOR, domain III"/>
    <property type="match status" value="1"/>
</dbReference>
<dbReference type="Pfam" id="PF01558">
    <property type="entry name" value="POR"/>
    <property type="match status" value="1"/>
</dbReference>
<dbReference type="GO" id="GO:0016903">
    <property type="term" value="F:oxidoreductase activity, acting on the aldehyde or oxo group of donors"/>
    <property type="evidence" value="ECO:0007669"/>
    <property type="project" value="InterPro"/>
</dbReference>
<protein>
    <submittedName>
        <fullName evidence="4">Uncharacterized protein</fullName>
    </submittedName>
</protein>
<dbReference type="InterPro" id="IPR046667">
    <property type="entry name" value="DUF6537"/>
</dbReference>
<reference evidence="4" key="1">
    <citation type="submission" date="2019-12" db="EMBL/GenBank/DDBJ databases">
        <authorList>
            <person name="Cremers G."/>
        </authorList>
    </citation>
    <scope>NUCLEOTIDE SEQUENCE</scope>
    <source>
        <strain evidence="4">Vvax</strain>
    </source>
</reference>
<accession>A0A679JV03</accession>
<dbReference type="InterPro" id="IPR019752">
    <property type="entry name" value="Pyrv/ketoisovalerate_OxRed_cat"/>
</dbReference>
<dbReference type="AlphaFoldDB" id="A0A679JV03"/>
<evidence type="ECO:0000259" key="2">
    <source>
        <dbReference type="Pfam" id="PF01558"/>
    </source>
</evidence>
<evidence type="ECO:0000256" key="1">
    <source>
        <dbReference type="ARBA" id="ARBA00023002"/>
    </source>
</evidence>
<evidence type="ECO:0000259" key="3">
    <source>
        <dbReference type="Pfam" id="PF20169"/>
    </source>
</evidence>
<dbReference type="PANTHER" id="PTHR43854">
    <property type="entry name" value="INDOLEPYRUVATE OXIDOREDUCTASE SUBUNIT IORB"/>
    <property type="match status" value="1"/>
</dbReference>
<dbReference type="Gene3D" id="3.40.920.10">
    <property type="entry name" value="Pyruvate-ferredoxin oxidoreductase, PFOR, domain III"/>
    <property type="match status" value="1"/>
</dbReference>
<dbReference type="PANTHER" id="PTHR43854:SF1">
    <property type="entry name" value="INDOLEPYRUVATE OXIDOREDUCTASE SUBUNIT IORB"/>
    <property type="match status" value="1"/>
</dbReference>
<proteinExistence type="predicted"/>
<dbReference type="InterPro" id="IPR002869">
    <property type="entry name" value="Pyrv_flavodox_OxRed_cen"/>
</dbReference>
<keyword evidence="1" id="KW-0560">Oxidoreductase</keyword>